<keyword evidence="6" id="KW-0597">Phosphoprotein</keyword>
<evidence type="ECO:0000259" key="7">
    <source>
        <dbReference type="PROSITE" id="PS01124"/>
    </source>
</evidence>
<dbReference type="PANTHER" id="PTHR43280">
    <property type="entry name" value="ARAC-FAMILY TRANSCRIPTIONAL REGULATOR"/>
    <property type="match status" value="1"/>
</dbReference>
<keyword evidence="2" id="KW-0805">Transcription regulation</keyword>
<dbReference type="InterPro" id="IPR018060">
    <property type="entry name" value="HTH_AraC"/>
</dbReference>
<dbReference type="RefSeq" id="WP_262432103.1">
    <property type="nucleotide sequence ID" value="NZ_JACRTE010000007.1"/>
</dbReference>
<dbReference type="InterPro" id="IPR009057">
    <property type="entry name" value="Homeodomain-like_sf"/>
</dbReference>
<dbReference type="PROSITE" id="PS00041">
    <property type="entry name" value="HTH_ARAC_FAMILY_1"/>
    <property type="match status" value="1"/>
</dbReference>
<proteinExistence type="predicted"/>
<feature type="domain" description="Response regulatory" evidence="8">
    <location>
        <begin position="3"/>
        <end position="120"/>
    </location>
</feature>
<dbReference type="Pfam" id="PF00072">
    <property type="entry name" value="Response_reg"/>
    <property type="match status" value="1"/>
</dbReference>
<dbReference type="Gene3D" id="3.40.50.2300">
    <property type="match status" value="1"/>
</dbReference>
<dbReference type="GO" id="GO:0043565">
    <property type="term" value="F:sequence-specific DNA binding"/>
    <property type="evidence" value="ECO:0007669"/>
    <property type="project" value="InterPro"/>
</dbReference>
<accession>A0A926IUC3</accession>
<reference evidence="9" key="1">
    <citation type="submission" date="2020-08" db="EMBL/GenBank/DDBJ databases">
        <title>Genome public.</title>
        <authorList>
            <person name="Liu C."/>
            <person name="Sun Q."/>
        </authorList>
    </citation>
    <scope>NUCLEOTIDE SEQUENCE</scope>
    <source>
        <strain evidence="9">NSJ-50</strain>
    </source>
</reference>
<dbReference type="SUPFAM" id="SSF52172">
    <property type="entry name" value="CheY-like"/>
    <property type="match status" value="1"/>
</dbReference>
<dbReference type="PROSITE" id="PS50110">
    <property type="entry name" value="RESPONSE_REGULATORY"/>
    <property type="match status" value="1"/>
</dbReference>
<dbReference type="Pfam" id="PF12833">
    <property type="entry name" value="HTH_18"/>
    <property type="match status" value="1"/>
</dbReference>
<protein>
    <recommendedName>
        <fullName evidence="1">Stage 0 sporulation protein A homolog</fullName>
    </recommendedName>
</protein>
<dbReference type="AlphaFoldDB" id="A0A926IUC3"/>
<evidence type="ECO:0000256" key="2">
    <source>
        <dbReference type="ARBA" id="ARBA00023015"/>
    </source>
</evidence>
<keyword evidence="4" id="KW-0804">Transcription</keyword>
<dbReference type="EMBL" id="JACRTE010000007">
    <property type="protein sequence ID" value="MBC8596668.1"/>
    <property type="molecule type" value="Genomic_DNA"/>
</dbReference>
<comment type="caution">
    <text evidence="9">The sequence shown here is derived from an EMBL/GenBank/DDBJ whole genome shotgun (WGS) entry which is preliminary data.</text>
</comment>
<evidence type="ECO:0000256" key="1">
    <source>
        <dbReference type="ARBA" id="ARBA00018672"/>
    </source>
</evidence>
<feature type="domain" description="HTH araC/xylS-type" evidence="7">
    <location>
        <begin position="401"/>
        <end position="500"/>
    </location>
</feature>
<sequence length="502" mass="57019">MVNIMIVDDETPSRRQVLSELTKLGYERKNICEAQNSTAALKLMQNFKPDILISDISMPKMLGTDLAQRVLEIYPKCKIIFFTGYSDKAYMKAAIRLNVVDYLEKPLDSAEFAAAVKKAEDEAKELATQDIFADETGARLLEYMFKNQSVPDELKNLPQYKAVTNSRVLAAIIVPEGEYDLASVAKSLINNAKQTSVNVINRYKNNGVIEVLFYSNTINLKQDTEKIFRALFSNLKDGETVKCAAGSVEMSGKDTYISYENAVCALDNAFFHQPNKAIFYSEQTGKNDIDNDKITKEFYNLLTEEKYAEAKTLAENLYKHLYKSNIMMSSAAKKLYYNISEMIYKFFKNYFFAYNNEYSLFDNAFDILEAKSLDDLHNHLLGTLTRIEKLVNTADFNSLVKSALLYMERNFQNPNLSIVDIATGCSVNANYLCGTFKSITGETINHYVNNLRVNKAKNLILDTNKSIAEISSLCGFNDAKYFCKVFAKYTNHTPTSFKKKFK</sequence>
<evidence type="ECO:0000256" key="6">
    <source>
        <dbReference type="PROSITE-ProRule" id="PRU00169"/>
    </source>
</evidence>
<evidence type="ECO:0000256" key="5">
    <source>
        <dbReference type="ARBA" id="ARBA00024867"/>
    </source>
</evidence>
<evidence type="ECO:0000313" key="9">
    <source>
        <dbReference type="EMBL" id="MBC8596668.1"/>
    </source>
</evidence>
<evidence type="ECO:0000256" key="3">
    <source>
        <dbReference type="ARBA" id="ARBA00023125"/>
    </source>
</evidence>
<dbReference type="GO" id="GO:0003700">
    <property type="term" value="F:DNA-binding transcription factor activity"/>
    <property type="evidence" value="ECO:0007669"/>
    <property type="project" value="InterPro"/>
</dbReference>
<name>A0A926IUC3_9FIRM</name>
<dbReference type="InterPro" id="IPR011006">
    <property type="entry name" value="CheY-like_superfamily"/>
</dbReference>
<feature type="modified residue" description="4-aspartylphosphate" evidence="6">
    <location>
        <position position="55"/>
    </location>
</feature>
<dbReference type="PANTHER" id="PTHR43280:SF2">
    <property type="entry name" value="HTH-TYPE TRANSCRIPTIONAL REGULATOR EXSA"/>
    <property type="match status" value="1"/>
</dbReference>
<keyword evidence="3" id="KW-0238">DNA-binding</keyword>
<evidence type="ECO:0000259" key="8">
    <source>
        <dbReference type="PROSITE" id="PS50110"/>
    </source>
</evidence>
<dbReference type="InterPro" id="IPR018062">
    <property type="entry name" value="HTH_AraC-typ_CS"/>
</dbReference>
<gene>
    <name evidence="9" type="ORF">H8706_07265</name>
</gene>
<comment type="function">
    <text evidence="5">May play the central regulatory role in sporulation. It may be an element of the effector pathway responsible for the activation of sporulation genes in response to nutritional stress. Spo0A may act in concert with spo0H (a sigma factor) to control the expression of some genes that are critical to the sporulation process.</text>
</comment>
<dbReference type="Gene3D" id="1.10.10.60">
    <property type="entry name" value="Homeodomain-like"/>
    <property type="match status" value="2"/>
</dbReference>
<dbReference type="InterPro" id="IPR001789">
    <property type="entry name" value="Sig_transdc_resp-reg_receiver"/>
</dbReference>
<keyword evidence="10" id="KW-1185">Reference proteome</keyword>
<organism evidence="9 10">
    <name type="scientific">Qingrenia yutianensis</name>
    <dbReference type="NCBI Taxonomy" id="2763676"/>
    <lineage>
        <taxon>Bacteria</taxon>
        <taxon>Bacillati</taxon>
        <taxon>Bacillota</taxon>
        <taxon>Clostridia</taxon>
        <taxon>Eubacteriales</taxon>
        <taxon>Oscillospiraceae</taxon>
        <taxon>Qingrenia</taxon>
    </lineage>
</organism>
<dbReference type="SMART" id="SM00342">
    <property type="entry name" value="HTH_ARAC"/>
    <property type="match status" value="1"/>
</dbReference>
<dbReference type="SUPFAM" id="SSF46689">
    <property type="entry name" value="Homeodomain-like"/>
    <property type="match status" value="1"/>
</dbReference>
<dbReference type="GO" id="GO:0000160">
    <property type="term" value="P:phosphorelay signal transduction system"/>
    <property type="evidence" value="ECO:0007669"/>
    <property type="project" value="InterPro"/>
</dbReference>
<evidence type="ECO:0000256" key="4">
    <source>
        <dbReference type="ARBA" id="ARBA00023163"/>
    </source>
</evidence>
<dbReference type="Proteomes" id="UP000647416">
    <property type="component" value="Unassembled WGS sequence"/>
</dbReference>
<dbReference type="CDD" id="cd17536">
    <property type="entry name" value="REC_YesN-like"/>
    <property type="match status" value="1"/>
</dbReference>
<evidence type="ECO:0000313" key="10">
    <source>
        <dbReference type="Proteomes" id="UP000647416"/>
    </source>
</evidence>
<dbReference type="PROSITE" id="PS01124">
    <property type="entry name" value="HTH_ARAC_FAMILY_2"/>
    <property type="match status" value="1"/>
</dbReference>
<dbReference type="SMART" id="SM00448">
    <property type="entry name" value="REC"/>
    <property type="match status" value="1"/>
</dbReference>